<sequence>MIVSSCNLRSLALCLATSASILLAGCVSNSGTQPQKATQRASSQQSIGSIVARSQAKSGEDRNEFLLLNAEQLLDQARPGDASTLTDMVDERSLDADLKLEYAFLRAKLELSRQDGNQALFWLHDPIFQQSQLSSVDEQLLHQLRAQAFELNLDYIHAAKERIQLSSLLDGNQKQTQHDLIWQDLQRSNTSQLNQAKGDALDSLTQGWLELALIMRNQSDLAQQTSNLMDWKRAWPSHPASYLLPGELAALTDTNTELPPKVALVLPMSGQLANVSQAIQQGFMTSYYQRQQSGLNTPEVVVKDSESYPNLLSLYQDLKNQGVEFVIGPLRKEQLQQLASSNHLDIDTLGLNVLDNTSYLPDNLFEYGLTIEDEARQAANQAWQDGKRSAMLLTEPSEWAQRAASAFRQEWQSLGGSIQDEFSLDGRDSYVDVSAQWLRLNMTASQAKASNGSARHRQDIDMIFLVSKPQTARQVVPALSFNFASDIPIYATSQIYTGKPDPQHDQDLNGVYFTIMPMLLKGVSGNSAQVQDFWQQSAGNVLGFYAMGMDAFELMLRMPLMKEHQSSRFYGQTGILEMEDGVIHRQLSIARMRDGAPYPILTNQPQD</sequence>
<dbReference type="PANTHER" id="PTHR38038:SF1">
    <property type="entry name" value="PENICILLIN-BINDING PROTEIN ACTIVATOR LPOA"/>
    <property type="match status" value="1"/>
</dbReference>
<dbReference type="GO" id="GO:0031241">
    <property type="term" value="C:periplasmic side of cell outer membrane"/>
    <property type="evidence" value="ECO:0007669"/>
    <property type="project" value="TreeGrafter"/>
</dbReference>
<keyword evidence="1" id="KW-0472">Membrane</keyword>
<dbReference type="EMBL" id="PRLP01000127">
    <property type="protein sequence ID" value="PPC74797.1"/>
    <property type="molecule type" value="Genomic_DNA"/>
</dbReference>
<feature type="chain" id="PRO_5015596004" description="Penicillin-binding protein activator" evidence="2">
    <location>
        <begin position="25"/>
        <end position="607"/>
    </location>
</feature>
<dbReference type="Gene3D" id="1.25.40.650">
    <property type="match status" value="1"/>
</dbReference>
<evidence type="ECO:0000313" key="4">
    <source>
        <dbReference type="Proteomes" id="UP000238196"/>
    </source>
</evidence>
<gene>
    <name evidence="3" type="ORF">C4K68_24025</name>
</gene>
<dbReference type="PANTHER" id="PTHR38038">
    <property type="entry name" value="PENICILLIN-BINDING PROTEIN ACTIVATOR LPOA"/>
    <property type="match status" value="1"/>
</dbReference>
<comment type="caution">
    <text evidence="3">The sequence shown here is derived from an EMBL/GenBank/DDBJ whole genome shotgun (WGS) entry which is preliminary data.</text>
</comment>
<dbReference type="Gene3D" id="3.40.50.2300">
    <property type="match status" value="2"/>
</dbReference>
<dbReference type="InterPro" id="IPR028082">
    <property type="entry name" value="Peripla_BP_I"/>
</dbReference>
<reference evidence="3 4" key="1">
    <citation type="submission" date="2018-02" db="EMBL/GenBank/DDBJ databases">
        <title>novel marine gammaproteobacteria from coastal saline agro ecosystem.</title>
        <authorList>
            <person name="Krishnan R."/>
            <person name="Ramesh Kumar N."/>
        </authorList>
    </citation>
    <scope>NUCLEOTIDE SEQUENCE [LARGE SCALE GENOMIC DNA]</scope>
    <source>
        <strain evidence="3 4">228</strain>
    </source>
</reference>
<organism evidence="3 4">
    <name type="scientific">Proteobacteria bacterium 228</name>
    <dbReference type="NCBI Taxonomy" id="2083153"/>
    <lineage>
        <taxon>Bacteria</taxon>
        <taxon>Pseudomonadati</taxon>
        <taxon>Pseudomonadota</taxon>
    </lineage>
</organism>
<dbReference type="AlphaFoldDB" id="A0A2S5KJ01"/>
<protein>
    <recommendedName>
        <fullName evidence="5">Penicillin-binding protein activator</fullName>
    </recommendedName>
</protein>
<dbReference type="SUPFAM" id="SSF53822">
    <property type="entry name" value="Periplasmic binding protein-like I"/>
    <property type="match status" value="1"/>
</dbReference>
<dbReference type="InterPro" id="IPR007443">
    <property type="entry name" value="LpoA"/>
</dbReference>
<accession>A0A2S5KJ01</accession>
<evidence type="ECO:0000256" key="2">
    <source>
        <dbReference type="SAM" id="SignalP"/>
    </source>
</evidence>
<dbReference type="CDD" id="cd06339">
    <property type="entry name" value="PBP1_YraM_LppC_lipoprotein-like"/>
    <property type="match status" value="1"/>
</dbReference>
<dbReference type="Proteomes" id="UP000238196">
    <property type="component" value="Unassembled WGS sequence"/>
</dbReference>
<proteinExistence type="predicted"/>
<dbReference type="GO" id="GO:0009252">
    <property type="term" value="P:peptidoglycan biosynthetic process"/>
    <property type="evidence" value="ECO:0007669"/>
    <property type="project" value="TreeGrafter"/>
</dbReference>
<feature type="signal peptide" evidence="2">
    <location>
        <begin position="1"/>
        <end position="24"/>
    </location>
</feature>
<evidence type="ECO:0008006" key="5">
    <source>
        <dbReference type="Google" id="ProtNLM"/>
    </source>
</evidence>
<evidence type="ECO:0000313" key="3">
    <source>
        <dbReference type="EMBL" id="PPC74797.1"/>
    </source>
</evidence>
<evidence type="ECO:0000256" key="1">
    <source>
        <dbReference type="ARBA" id="ARBA00023136"/>
    </source>
</evidence>
<keyword evidence="2" id="KW-0732">Signal</keyword>
<name>A0A2S5KJ01_9PROT</name>
<dbReference type="Pfam" id="PF04348">
    <property type="entry name" value="LppC"/>
    <property type="match status" value="1"/>
</dbReference>
<dbReference type="GO" id="GO:0030234">
    <property type="term" value="F:enzyme regulator activity"/>
    <property type="evidence" value="ECO:0007669"/>
    <property type="project" value="TreeGrafter"/>
</dbReference>
<dbReference type="OrthoDB" id="6708821at2"/>